<dbReference type="EMBL" id="LDEV01002254">
    <property type="protein sequence ID" value="KLJ09806.1"/>
    <property type="molecule type" value="Genomic_DNA"/>
</dbReference>
<reference evidence="2" key="1">
    <citation type="journal article" date="2015" name="PLoS Genet.">
        <title>The dynamic genome and transcriptome of the human fungal pathogen Blastomyces and close relative Emmonsia.</title>
        <authorList>
            <person name="Munoz J.F."/>
            <person name="Gauthier G.M."/>
            <person name="Desjardins C.A."/>
            <person name="Gallo J.E."/>
            <person name="Holder J."/>
            <person name="Sullivan T.D."/>
            <person name="Marty A.J."/>
            <person name="Carmen J.C."/>
            <person name="Chen Z."/>
            <person name="Ding L."/>
            <person name="Gujja S."/>
            <person name="Magrini V."/>
            <person name="Misas E."/>
            <person name="Mitreva M."/>
            <person name="Priest M."/>
            <person name="Saif S."/>
            <person name="Whiston E.A."/>
            <person name="Young S."/>
            <person name="Zeng Q."/>
            <person name="Goldman W.E."/>
            <person name="Mardis E.R."/>
            <person name="Taylor J.W."/>
            <person name="McEwen J.G."/>
            <person name="Clay O.K."/>
            <person name="Klein B.S."/>
            <person name="Cuomo C.A."/>
        </authorList>
    </citation>
    <scope>NUCLEOTIDE SEQUENCE [LARGE SCALE GENOMIC DNA]</scope>
    <source>
        <strain evidence="2">UAMH 139</strain>
    </source>
</reference>
<accession>A0A0H1BKZ2</accession>
<proteinExistence type="predicted"/>
<evidence type="ECO:0000313" key="1">
    <source>
        <dbReference type="EMBL" id="KLJ09806.1"/>
    </source>
</evidence>
<dbReference type="AlphaFoldDB" id="A0A0H1BKZ2"/>
<dbReference type="Proteomes" id="UP000053573">
    <property type="component" value="Unassembled WGS sequence"/>
</dbReference>
<organism evidence="1 2">
    <name type="scientific">Blastomyces silverae</name>
    <dbReference type="NCBI Taxonomy" id="2060906"/>
    <lineage>
        <taxon>Eukaryota</taxon>
        <taxon>Fungi</taxon>
        <taxon>Dikarya</taxon>
        <taxon>Ascomycota</taxon>
        <taxon>Pezizomycotina</taxon>
        <taxon>Eurotiomycetes</taxon>
        <taxon>Eurotiomycetidae</taxon>
        <taxon>Onygenales</taxon>
        <taxon>Ajellomycetaceae</taxon>
        <taxon>Blastomyces</taxon>
    </lineage>
</organism>
<comment type="caution">
    <text evidence="1">The sequence shown here is derived from an EMBL/GenBank/DDBJ whole genome shotgun (WGS) entry which is preliminary data.</text>
</comment>
<name>A0A0H1BKZ2_9EURO</name>
<protein>
    <submittedName>
        <fullName evidence="1">Uncharacterized protein</fullName>
    </submittedName>
</protein>
<evidence type="ECO:0000313" key="2">
    <source>
        <dbReference type="Proteomes" id="UP000053573"/>
    </source>
</evidence>
<keyword evidence="2" id="KW-1185">Reference proteome</keyword>
<gene>
    <name evidence="1" type="ORF">EMPG_14757</name>
</gene>
<sequence>MAQLIRRQTSLGPRIPHNLRLRRCLVPRLWTGNLRKPQTRLDRNQRTLPRLVQPEKELEAHVHV</sequence>